<keyword evidence="2" id="KW-1185">Reference proteome</keyword>
<name>A0A225W4U4_9STRA</name>
<sequence>MDARSWDCDEQLCAQRYFRVLFHAPQDPTLDTLHVSLVHSRTILVHFQKRFAEFAIPTGVTSIDKMIVPTKAHSR</sequence>
<proteinExistence type="predicted"/>
<dbReference type="EMBL" id="NBNE01001958">
    <property type="protein sequence ID" value="OWZ12047.1"/>
    <property type="molecule type" value="Genomic_DNA"/>
</dbReference>
<accession>A0A225W4U4</accession>
<evidence type="ECO:0000313" key="2">
    <source>
        <dbReference type="Proteomes" id="UP000198211"/>
    </source>
</evidence>
<gene>
    <name evidence="1" type="ORF">PHMEG_00014851</name>
</gene>
<dbReference type="Proteomes" id="UP000198211">
    <property type="component" value="Unassembled WGS sequence"/>
</dbReference>
<comment type="caution">
    <text evidence="1">The sequence shown here is derived from an EMBL/GenBank/DDBJ whole genome shotgun (WGS) entry which is preliminary data.</text>
</comment>
<dbReference type="AlphaFoldDB" id="A0A225W4U4"/>
<organism evidence="1 2">
    <name type="scientific">Phytophthora megakarya</name>
    <dbReference type="NCBI Taxonomy" id="4795"/>
    <lineage>
        <taxon>Eukaryota</taxon>
        <taxon>Sar</taxon>
        <taxon>Stramenopiles</taxon>
        <taxon>Oomycota</taxon>
        <taxon>Peronosporomycetes</taxon>
        <taxon>Peronosporales</taxon>
        <taxon>Peronosporaceae</taxon>
        <taxon>Phytophthora</taxon>
    </lineage>
</organism>
<protein>
    <submittedName>
        <fullName evidence="1">Uncharacterized protein</fullName>
    </submittedName>
</protein>
<evidence type="ECO:0000313" key="1">
    <source>
        <dbReference type="EMBL" id="OWZ12047.1"/>
    </source>
</evidence>
<reference evidence="2" key="1">
    <citation type="submission" date="2017-03" db="EMBL/GenBank/DDBJ databases">
        <title>Phytopthora megakarya and P. palmivora, two closely related causual agents of cacao black pod achieved similar genome size and gene model numbers by different mechanisms.</title>
        <authorList>
            <person name="Ali S."/>
            <person name="Shao J."/>
            <person name="Larry D.J."/>
            <person name="Kronmiller B."/>
            <person name="Shen D."/>
            <person name="Strem M.D."/>
            <person name="Melnick R.L."/>
            <person name="Guiltinan M.J."/>
            <person name="Tyler B.M."/>
            <person name="Meinhardt L.W."/>
            <person name="Bailey B.A."/>
        </authorList>
    </citation>
    <scope>NUCLEOTIDE SEQUENCE [LARGE SCALE GENOMIC DNA]</scope>
    <source>
        <strain evidence="2">zdho120</strain>
    </source>
</reference>